<reference evidence="2 3" key="1">
    <citation type="journal article" date="2018" name="BMC Genomics">
        <title>Comparative genome analyses reveal sequence features reflecting distinct modes of host-adaptation between dicot and monocot powdery mildew.</title>
        <authorList>
            <person name="Wu Y."/>
            <person name="Ma X."/>
            <person name="Pan Z."/>
            <person name="Kale S.D."/>
            <person name="Song Y."/>
            <person name="King H."/>
            <person name="Zhang Q."/>
            <person name="Presley C."/>
            <person name="Deng X."/>
            <person name="Wei C.I."/>
            <person name="Xiao S."/>
        </authorList>
    </citation>
    <scope>NUCLEOTIDE SEQUENCE [LARGE SCALE GENOMIC DNA]</scope>
    <source>
        <strain evidence="2">UCSC1</strain>
    </source>
</reference>
<dbReference type="AlphaFoldDB" id="A0A420IG18"/>
<comment type="caution">
    <text evidence="2">The sequence shown here is derived from an EMBL/GenBank/DDBJ whole genome shotgun (WGS) entry which is preliminary data.</text>
</comment>
<evidence type="ECO:0000313" key="3">
    <source>
        <dbReference type="Proteomes" id="UP000285405"/>
    </source>
</evidence>
<organism evidence="2 3">
    <name type="scientific">Golovinomyces cichoracearum</name>
    <dbReference type="NCBI Taxonomy" id="62708"/>
    <lineage>
        <taxon>Eukaryota</taxon>
        <taxon>Fungi</taxon>
        <taxon>Dikarya</taxon>
        <taxon>Ascomycota</taxon>
        <taxon>Pezizomycotina</taxon>
        <taxon>Leotiomycetes</taxon>
        <taxon>Erysiphales</taxon>
        <taxon>Erysiphaceae</taxon>
        <taxon>Golovinomyces</taxon>
    </lineage>
</organism>
<evidence type="ECO:0000256" key="1">
    <source>
        <dbReference type="SAM" id="MobiDB-lite"/>
    </source>
</evidence>
<proteinExistence type="predicted"/>
<evidence type="ECO:0000313" key="2">
    <source>
        <dbReference type="EMBL" id="RKF73453.1"/>
    </source>
</evidence>
<feature type="compositionally biased region" description="Polar residues" evidence="1">
    <location>
        <begin position="33"/>
        <end position="56"/>
    </location>
</feature>
<dbReference type="Proteomes" id="UP000285405">
    <property type="component" value="Unassembled WGS sequence"/>
</dbReference>
<feature type="region of interest" description="Disordered" evidence="1">
    <location>
        <begin position="71"/>
        <end position="90"/>
    </location>
</feature>
<accession>A0A420IG18</accession>
<feature type="region of interest" description="Disordered" evidence="1">
    <location>
        <begin position="1"/>
        <end position="56"/>
    </location>
</feature>
<gene>
    <name evidence="2" type="ORF">GcC1_089026</name>
</gene>
<sequence>MFRVPDSDDYTNDSNTSRISISEDDSTDEEKTVASNSKKSSSDYETCESQENQTMTDQICQITTFGAWSNRVNPKDIQSNPANNHVNMGP</sequence>
<name>A0A420IG18_9PEZI</name>
<protein>
    <submittedName>
        <fullName evidence="2">Uncharacterized protein</fullName>
    </submittedName>
</protein>
<dbReference type="EMBL" id="MCBR01008990">
    <property type="protein sequence ID" value="RKF73453.1"/>
    <property type="molecule type" value="Genomic_DNA"/>
</dbReference>